<protein>
    <submittedName>
        <fullName evidence="1">Uncharacterized protein</fullName>
    </submittedName>
</protein>
<sequence>MTRIASREELQMQELMLKKLSPELRQKLSACGGSISVNMDIGSFEVTGNCPDEIKAEIMAVLKQE</sequence>
<proteinExistence type="predicted"/>
<evidence type="ECO:0000313" key="2">
    <source>
        <dbReference type="Proteomes" id="UP000622475"/>
    </source>
</evidence>
<dbReference type="Proteomes" id="UP000622475">
    <property type="component" value="Unassembled WGS sequence"/>
</dbReference>
<dbReference type="EMBL" id="JADFFL010000003">
    <property type="protein sequence ID" value="MBE9661959.1"/>
    <property type="molecule type" value="Genomic_DNA"/>
</dbReference>
<dbReference type="AlphaFoldDB" id="A0A929KUT0"/>
<accession>A0A929KUT0</accession>
<reference evidence="1" key="1">
    <citation type="submission" date="2020-10" db="EMBL/GenBank/DDBJ databases">
        <title>Mucilaginibacter mali sp. nov., isolated from rhizosphere soil of apple orchard.</title>
        <authorList>
            <person name="Lee J.-S."/>
            <person name="Kim H.S."/>
            <person name="Kim J.-S."/>
        </authorList>
    </citation>
    <scope>NUCLEOTIDE SEQUENCE</scope>
    <source>
        <strain evidence="1">KCTC 22746</strain>
    </source>
</reference>
<comment type="caution">
    <text evidence="1">The sequence shown here is derived from an EMBL/GenBank/DDBJ whole genome shotgun (WGS) entry which is preliminary data.</text>
</comment>
<dbReference type="RefSeq" id="WP_194111162.1">
    <property type="nucleotide sequence ID" value="NZ_JADFFL010000003.1"/>
</dbReference>
<name>A0A929KUT0_9SPHI</name>
<organism evidence="1 2">
    <name type="scientific">Mucilaginibacter myungsuensis</name>
    <dbReference type="NCBI Taxonomy" id="649104"/>
    <lineage>
        <taxon>Bacteria</taxon>
        <taxon>Pseudomonadati</taxon>
        <taxon>Bacteroidota</taxon>
        <taxon>Sphingobacteriia</taxon>
        <taxon>Sphingobacteriales</taxon>
        <taxon>Sphingobacteriaceae</taxon>
        <taxon>Mucilaginibacter</taxon>
    </lineage>
</organism>
<evidence type="ECO:0000313" key="1">
    <source>
        <dbReference type="EMBL" id="MBE9661959.1"/>
    </source>
</evidence>
<keyword evidence="2" id="KW-1185">Reference proteome</keyword>
<gene>
    <name evidence="1" type="ORF">IRJ16_08675</name>
</gene>